<keyword evidence="2" id="KW-0949">S-adenosyl-L-methionine</keyword>
<evidence type="ECO:0000256" key="1">
    <source>
        <dbReference type="ARBA" id="ARBA00001966"/>
    </source>
</evidence>
<evidence type="ECO:0000256" key="5">
    <source>
        <dbReference type="ARBA" id="ARBA00023014"/>
    </source>
</evidence>
<dbReference type="InterPro" id="IPR023404">
    <property type="entry name" value="rSAM_horseshoe"/>
</dbReference>
<protein>
    <submittedName>
        <fullName evidence="7">Oxygen-independent coproporphyrinogen III oxidase, Fe-S oxidoreductase</fullName>
    </submittedName>
</protein>
<accession>Q896Y8</accession>
<keyword evidence="3" id="KW-0479">Metal-binding</keyword>
<evidence type="ECO:0000313" key="8">
    <source>
        <dbReference type="Proteomes" id="UP000001412"/>
    </source>
</evidence>
<organism evidence="7 8">
    <name type="scientific">Clostridium tetani (strain Massachusetts / E88)</name>
    <dbReference type="NCBI Taxonomy" id="212717"/>
    <lineage>
        <taxon>Bacteria</taxon>
        <taxon>Bacillati</taxon>
        <taxon>Bacillota</taxon>
        <taxon>Clostridia</taxon>
        <taxon>Eubacteriales</taxon>
        <taxon>Clostridiaceae</taxon>
        <taxon>Clostridium</taxon>
    </lineage>
</organism>
<dbReference type="Gene3D" id="3.80.30.20">
    <property type="entry name" value="tm_1862 like domain"/>
    <property type="match status" value="1"/>
</dbReference>
<dbReference type="HOGENOM" id="CLU_044464_1_0_9"/>
<evidence type="ECO:0000256" key="4">
    <source>
        <dbReference type="ARBA" id="ARBA00023004"/>
    </source>
</evidence>
<dbReference type="KEGG" id="ctc:CTC_00854"/>
<dbReference type="InterPro" id="IPR058240">
    <property type="entry name" value="rSAM_sf"/>
</dbReference>
<name>Q896Y8_CLOTE</name>
<dbReference type="CDD" id="cd01335">
    <property type="entry name" value="Radical_SAM"/>
    <property type="match status" value="1"/>
</dbReference>
<dbReference type="Proteomes" id="UP000001412">
    <property type="component" value="Chromosome"/>
</dbReference>
<evidence type="ECO:0000256" key="3">
    <source>
        <dbReference type="ARBA" id="ARBA00022723"/>
    </source>
</evidence>
<dbReference type="Pfam" id="PF04055">
    <property type="entry name" value="Radical_SAM"/>
    <property type="match status" value="1"/>
</dbReference>
<sequence>MEEYDSMRYEGVVYRPPSEANSLIIQTTIGCSHNKCSFCSMYKGKKFRVRELKEIFEDLEQGRLYYGKINRIFLADGDALCLKTESLKKILLKIKETHPQCDRVGIYGTAKDILRKSIEELKELKELGLGIIYMGLESGSDEILKDINKGVYLKDFIEASKKVKISGIKLSVTVISSLGGKEKWKEHAIETGKAVSLIDPDYLGVLTLLLNEDTKMAEQVKKGEITLLKPEEVMIETKLMLENMDVTNCIFRSNHASNYVPLKGTLPKDKEKLTRTIDNILSGDFYYKEDEYRLL</sequence>
<dbReference type="SFLD" id="SFLDG01082">
    <property type="entry name" value="B12-binding_domain_containing"/>
    <property type="match status" value="1"/>
</dbReference>
<dbReference type="SMART" id="SM00729">
    <property type="entry name" value="Elp3"/>
    <property type="match status" value="1"/>
</dbReference>
<reference evidence="7 8" key="1">
    <citation type="journal article" date="2003" name="Proc. Natl. Acad. Sci. U.S.A.">
        <title>The genome sequence of Clostridium tetani, the causative agent of tetanus disease.</title>
        <authorList>
            <person name="Brueggemann H."/>
            <person name="Baumer S."/>
            <person name="Fricke W.F."/>
            <person name="Wiezer A."/>
            <person name="Liesegang H."/>
            <person name="Decker I."/>
            <person name="Herzberg C."/>
            <person name="Martinez-Arias R."/>
            <person name="Merkl R."/>
            <person name="Henne A."/>
            <person name="Gottschalk G."/>
        </authorList>
    </citation>
    <scope>NUCLEOTIDE SEQUENCE [LARGE SCALE GENOMIC DNA]</scope>
    <source>
        <strain evidence="8">Massachusetts / E88</strain>
    </source>
</reference>
<keyword evidence="5" id="KW-0411">Iron-sulfur</keyword>
<dbReference type="EMBL" id="AE015927">
    <property type="protein sequence ID" value="AAO35452.1"/>
    <property type="molecule type" value="Genomic_DNA"/>
</dbReference>
<dbReference type="InterPro" id="IPR051198">
    <property type="entry name" value="BchE-like"/>
</dbReference>
<evidence type="ECO:0000259" key="6">
    <source>
        <dbReference type="PROSITE" id="PS51918"/>
    </source>
</evidence>
<dbReference type="SFLD" id="SFLDG01095">
    <property type="entry name" value="Uncharacterised_Radical_SAM_Su"/>
    <property type="match status" value="1"/>
</dbReference>
<feature type="domain" description="Radical SAM core" evidence="6">
    <location>
        <begin position="15"/>
        <end position="238"/>
    </location>
</feature>
<evidence type="ECO:0000313" key="7">
    <source>
        <dbReference type="EMBL" id="AAO35452.1"/>
    </source>
</evidence>
<gene>
    <name evidence="7" type="ordered locus">CTC_00854</name>
</gene>
<dbReference type="GO" id="GO:0046872">
    <property type="term" value="F:metal ion binding"/>
    <property type="evidence" value="ECO:0007669"/>
    <property type="project" value="UniProtKB-KW"/>
</dbReference>
<dbReference type="SUPFAM" id="SSF102114">
    <property type="entry name" value="Radical SAM enzymes"/>
    <property type="match status" value="1"/>
</dbReference>
<dbReference type="GO" id="GO:0051536">
    <property type="term" value="F:iron-sulfur cluster binding"/>
    <property type="evidence" value="ECO:0007669"/>
    <property type="project" value="UniProtKB-KW"/>
</dbReference>
<proteinExistence type="predicted"/>
<dbReference type="GO" id="GO:0003824">
    <property type="term" value="F:catalytic activity"/>
    <property type="evidence" value="ECO:0007669"/>
    <property type="project" value="InterPro"/>
</dbReference>
<dbReference type="PANTHER" id="PTHR43409">
    <property type="entry name" value="ANAEROBIC MAGNESIUM-PROTOPORPHYRIN IX MONOMETHYL ESTER CYCLASE-RELATED"/>
    <property type="match status" value="1"/>
</dbReference>
<keyword evidence="8" id="KW-1185">Reference proteome</keyword>
<evidence type="ECO:0000256" key="2">
    <source>
        <dbReference type="ARBA" id="ARBA00022691"/>
    </source>
</evidence>
<dbReference type="InterPro" id="IPR007197">
    <property type="entry name" value="rSAM"/>
</dbReference>
<dbReference type="PROSITE" id="PS51918">
    <property type="entry name" value="RADICAL_SAM"/>
    <property type="match status" value="1"/>
</dbReference>
<dbReference type="SFLD" id="SFLDS00029">
    <property type="entry name" value="Radical_SAM"/>
    <property type="match status" value="1"/>
</dbReference>
<dbReference type="InterPro" id="IPR006638">
    <property type="entry name" value="Elp3/MiaA/NifB-like_rSAM"/>
</dbReference>
<dbReference type="AlphaFoldDB" id="Q896Y8"/>
<dbReference type="PANTHER" id="PTHR43409:SF4">
    <property type="entry name" value="RADICAL SAM SUPERFAMILY PROTEIN"/>
    <property type="match status" value="1"/>
</dbReference>
<keyword evidence="4" id="KW-0408">Iron</keyword>
<comment type="cofactor">
    <cofactor evidence="1">
        <name>[4Fe-4S] cluster</name>
        <dbReference type="ChEBI" id="CHEBI:49883"/>
    </cofactor>
</comment>